<proteinExistence type="predicted"/>
<keyword evidence="7" id="KW-0472">Membrane</keyword>
<evidence type="ECO:0000313" key="9">
    <source>
        <dbReference type="EMBL" id="KAL3620006.1"/>
    </source>
</evidence>
<sequence>MSSRGSRSNQSRGSRSNQTSRSSKSYGSDIAGARCHCGIELEVMTSWTDDNPRRRFQGCPNYKKPSCCGFFRWVDEEVCSRSKQIIPGLIRKKNKLELELASEQEKLKCVQRSLNVSKKKEKKLKMIIAAMVLIFAFQVMLQLAV</sequence>
<evidence type="ECO:0000256" key="1">
    <source>
        <dbReference type="ARBA" id="ARBA00022723"/>
    </source>
</evidence>
<name>A0ABD3BSR8_9LAMI</name>
<keyword evidence="2 4" id="KW-0863">Zinc-finger</keyword>
<evidence type="ECO:0000259" key="8">
    <source>
        <dbReference type="PROSITE" id="PS51999"/>
    </source>
</evidence>
<evidence type="ECO:0000313" key="10">
    <source>
        <dbReference type="Proteomes" id="UP001632038"/>
    </source>
</evidence>
<dbReference type="PANTHER" id="PTHR33248">
    <property type="entry name" value="ZINC ION-BINDING PROTEIN"/>
    <property type="match status" value="1"/>
</dbReference>
<dbReference type="Proteomes" id="UP001632038">
    <property type="component" value="Unassembled WGS sequence"/>
</dbReference>
<keyword evidence="3" id="KW-0862">Zinc</keyword>
<feature type="region of interest" description="Disordered" evidence="6">
    <location>
        <begin position="1"/>
        <end position="28"/>
    </location>
</feature>
<evidence type="ECO:0000256" key="2">
    <source>
        <dbReference type="ARBA" id="ARBA00022771"/>
    </source>
</evidence>
<evidence type="ECO:0000256" key="6">
    <source>
        <dbReference type="SAM" id="MobiDB-lite"/>
    </source>
</evidence>
<keyword evidence="7" id="KW-1133">Transmembrane helix</keyword>
<feature type="domain" description="GRF-type" evidence="8">
    <location>
        <begin position="35"/>
        <end position="77"/>
    </location>
</feature>
<dbReference type="EMBL" id="JAVIJP010000066">
    <property type="protein sequence ID" value="KAL3620006.1"/>
    <property type="molecule type" value="Genomic_DNA"/>
</dbReference>
<keyword evidence="1" id="KW-0479">Metal-binding</keyword>
<comment type="caution">
    <text evidence="9">The sequence shown here is derived from an EMBL/GenBank/DDBJ whole genome shotgun (WGS) entry which is preliminary data.</text>
</comment>
<dbReference type="Pfam" id="PF06839">
    <property type="entry name" value="Zn_ribbon_GRF"/>
    <property type="match status" value="1"/>
</dbReference>
<feature type="coiled-coil region" evidence="5">
    <location>
        <begin position="86"/>
        <end position="113"/>
    </location>
</feature>
<organism evidence="9 10">
    <name type="scientific">Castilleja foliolosa</name>
    <dbReference type="NCBI Taxonomy" id="1961234"/>
    <lineage>
        <taxon>Eukaryota</taxon>
        <taxon>Viridiplantae</taxon>
        <taxon>Streptophyta</taxon>
        <taxon>Embryophyta</taxon>
        <taxon>Tracheophyta</taxon>
        <taxon>Spermatophyta</taxon>
        <taxon>Magnoliopsida</taxon>
        <taxon>eudicotyledons</taxon>
        <taxon>Gunneridae</taxon>
        <taxon>Pentapetalae</taxon>
        <taxon>asterids</taxon>
        <taxon>lamiids</taxon>
        <taxon>Lamiales</taxon>
        <taxon>Orobanchaceae</taxon>
        <taxon>Pedicularideae</taxon>
        <taxon>Castillejinae</taxon>
        <taxon>Castilleja</taxon>
    </lineage>
</organism>
<dbReference type="GO" id="GO:0008270">
    <property type="term" value="F:zinc ion binding"/>
    <property type="evidence" value="ECO:0007669"/>
    <property type="project" value="UniProtKB-KW"/>
</dbReference>
<reference evidence="10" key="1">
    <citation type="journal article" date="2024" name="IScience">
        <title>Strigolactones Initiate the Formation of Haustorium-like Structures in Castilleja.</title>
        <authorList>
            <person name="Buerger M."/>
            <person name="Peterson D."/>
            <person name="Chory J."/>
        </authorList>
    </citation>
    <scope>NUCLEOTIDE SEQUENCE [LARGE SCALE GENOMIC DNA]</scope>
</reference>
<dbReference type="PROSITE" id="PS51999">
    <property type="entry name" value="ZF_GRF"/>
    <property type="match status" value="1"/>
</dbReference>
<keyword evidence="7" id="KW-0812">Transmembrane</keyword>
<evidence type="ECO:0000256" key="5">
    <source>
        <dbReference type="SAM" id="Coils"/>
    </source>
</evidence>
<protein>
    <recommendedName>
        <fullName evidence="8">GRF-type domain-containing protein</fullName>
    </recommendedName>
</protein>
<gene>
    <name evidence="9" type="ORF">CASFOL_034918</name>
</gene>
<feature type="transmembrane region" description="Helical" evidence="7">
    <location>
        <begin position="126"/>
        <end position="144"/>
    </location>
</feature>
<dbReference type="AlphaFoldDB" id="A0ABD3BSR8"/>
<dbReference type="InterPro" id="IPR010666">
    <property type="entry name" value="Znf_GRF"/>
</dbReference>
<evidence type="ECO:0000256" key="4">
    <source>
        <dbReference type="PROSITE-ProRule" id="PRU01343"/>
    </source>
</evidence>
<keyword evidence="5" id="KW-0175">Coiled coil</keyword>
<evidence type="ECO:0000256" key="7">
    <source>
        <dbReference type="SAM" id="Phobius"/>
    </source>
</evidence>
<keyword evidence="10" id="KW-1185">Reference proteome</keyword>
<accession>A0ABD3BSR8</accession>
<feature type="compositionally biased region" description="Low complexity" evidence="6">
    <location>
        <begin position="1"/>
        <end position="25"/>
    </location>
</feature>
<evidence type="ECO:0000256" key="3">
    <source>
        <dbReference type="ARBA" id="ARBA00022833"/>
    </source>
</evidence>